<dbReference type="EMBL" id="JAPDHF010000008">
    <property type="protein sequence ID" value="KAJ4013776.1"/>
    <property type="molecule type" value="Genomic_DNA"/>
</dbReference>
<evidence type="ECO:0000313" key="2">
    <source>
        <dbReference type="Proteomes" id="UP001152130"/>
    </source>
</evidence>
<name>A0A9W8PRJ1_9HYPO</name>
<dbReference type="AlphaFoldDB" id="A0A9W8PRJ1"/>
<proteinExistence type="predicted"/>
<sequence length="66" mass="7408">MGLPQYKEDDRKITLARHQEFVKAYLEATKSTSKTAKAKGGDDKNCVLVGKGDPEVVHLPPFQREH</sequence>
<reference evidence="1" key="1">
    <citation type="submission" date="2022-10" db="EMBL/GenBank/DDBJ databases">
        <title>Fusarium specimens isolated from Avocado Roots.</title>
        <authorList>
            <person name="Stajich J."/>
            <person name="Roper C."/>
            <person name="Heimlech-Rivalta G."/>
        </authorList>
    </citation>
    <scope>NUCLEOTIDE SEQUENCE</scope>
    <source>
        <strain evidence="1">CF00143</strain>
    </source>
</reference>
<gene>
    <name evidence="1" type="ORF">NW766_006015</name>
</gene>
<comment type="caution">
    <text evidence="1">The sequence shown here is derived from an EMBL/GenBank/DDBJ whole genome shotgun (WGS) entry which is preliminary data.</text>
</comment>
<protein>
    <submittedName>
        <fullName evidence="1">Uncharacterized protein</fullName>
    </submittedName>
</protein>
<evidence type="ECO:0000313" key="1">
    <source>
        <dbReference type="EMBL" id="KAJ4013776.1"/>
    </source>
</evidence>
<accession>A0A9W8PRJ1</accession>
<organism evidence="1 2">
    <name type="scientific">Fusarium irregulare</name>
    <dbReference type="NCBI Taxonomy" id="2494466"/>
    <lineage>
        <taxon>Eukaryota</taxon>
        <taxon>Fungi</taxon>
        <taxon>Dikarya</taxon>
        <taxon>Ascomycota</taxon>
        <taxon>Pezizomycotina</taxon>
        <taxon>Sordariomycetes</taxon>
        <taxon>Hypocreomycetidae</taxon>
        <taxon>Hypocreales</taxon>
        <taxon>Nectriaceae</taxon>
        <taxon>Fusarium</taxon>
        <taxon>Fusarium incarnatum-equiseti species complex</taxon>
    </lineage>
</organism>
<dbReference type="Proteomes" id="UP001152130">
    <property type="component" value="Unassembled WGS sequence"/>
</dbReference>
<keyword evidence="2" id="KW-1185">Reference proteome</keyword>